<dbReference type="CDD" id="cd15482">
    <property type="entry name" value="Sialidase_non-viral"/>
    <property type="match status" value="1"/>
</dbReference>
<dbReference type="Pfam" id="PF13088">
    <property type="entry name" value="BNR_2"/>
    <property type="match status" value="1"/>
</dbReference>
<feature type="domain" description="Sialidase" evidence="2">
    <location>
        <begin position="57"/>
        <end position="364"/>
    </location>
</feature>
<feature type="signal peptide" evidence="1">
    <location>
        <begin position="1"/>
        <end position="21"/>
    </location>
</feature>
<reference evidence="3 4" key="1">
    <citation type="submission" date="2019-02" db="EMBL/GenBank/DDBJ databases">
        <title>Deep-cultivation of Planctomycetes and their phenomic and genomic characterization uncovers novel biology.</title>
        <authorList>
            <person name="Wiegand S."/>
            <person name="Jogler M."/>
            <person name="Boedeker C."/>
            <person name="Pinto D."/>
            <person name="Vollmers J."/>
            <person name="Rivas-Marin E."/>
            <person name="Kohn T."/>
            <person name="Peeters S.H."/>
            <person name="Heuer A."/>
            <person name="Rast P."/>
            <person name="Oberbeckmann S."/>
            <person name="Bunk B."/>
            <person name="Jeske O."/>
            <person name="Meyerdierks A."/>
            <person name="Storesund J.E."/>
            <person name="Kallscheuer N."/>
            <person name="Luecker S."/>
            <person name="Lage O.M."/>
            <person name="Pohl T."/>
            <person name="Merkel B.J."/>
            <person name="Hornburger P."/>
            <person name="Mueller R.-W."/>
            <person name="Bruemmer F."/>
            <person name="Labrenz M."/>
            <person name="Spormann A.M."/>
            <person name="Op Den Camp H."/>
            <person name="Overmann J."/>
            <person name="Amann R."/>
            <person name="Jetten M.S.M."/>
            <person name="Mascher T."/>
            <person name="Medema M.H."/>
            <person name="Devos D.P."/>
            <person name="Kaster A.-K."/>
            <person name="Ovreas L."/>
            <person name="Rohde M."/>
            <person name="Galperin M.Y."/>
            <person name="Jogler C."/>
        </authorList>
    </citation>
    <scope>NUCLEOTIDE SEQUENCE [LARGE SCALE GENOMIC DNA]</scope>
    <source>
        <strain evidence="3 4">Pla52o</strain>
    </source>
</reference>
<evidence type="ECO:0000313" key="3">
    <source>
        <dbReference type="EMBL" id="TWU23971.1"/>
    </source>
</evidence>
<name>A0A5C6CKZ2_9BACT</name>
<dbReference type="AlphaFoldDB" id="A0A5C6CKZ2"/>
<keyword evidence="1" id="KW-0732">Signal</keyword>
<feature type="chain" id="PRO_5023076659" evidence="1">
    <location>
        <begin position="22"/>
        <end position="423"/>
    </location>
</feature>
<keyword evidence="4" id="KW-1185">Reference proteome</keyword>
<dbReference type="Proteomes" id="UP000316304">
    <property type="component" value="Unassembled WGS sequence"/>
</dbReference>
<proteinExistence type="predicted"/>
<protein>
    <submittedName>
        <fullName evidence="3">BNR/Asp-box repeat protein</fullName>
    </submittedName>
</protein>
<dbReference type="EMBL" id="SJPT01000003">
    <property type="protein sequence ID" value="TWU23971.1"/>
    <property type="molecule type" value="Genomic_DNA"/>
</dbReference>
<dbReference type="InterPro" id="IPR036278">
    <property type="entry name" value="Sialidase_sf"/>
</dbReference>
<dbReference type="InterPro" id="IPR011040">
    <property type="entry name" value="Sialidase"/>
</dbReference>
<dbReference type="SUPFAM" id="SSF50939">
    <property type="entry name" value="Sialidases"/>
    <property type="match status" value="1"/>
</dbReference>
<comment type="caution">
    <text evidence="3">The sequence shown here is derived from an EMBL/GenBank/DDBJ whole genome shotgun (WGS) entry which is preliminary data.</text>
</comment>
<dbReference type="Gene3D" id="2.120.10.10">
    <property type="match status" value="1"/>
</dbReference>
<accession>A0A5C6CKZ2</accession>
<evidence type="ECO:0000256" key="1">
    <source>
        <dbReference type="SAM" id="SignalP"/>
    </source>
</evidence>
<evidence type="ECO:0000259" key="2">
    <source>
        <dbReference type="Pfam" id="PF13088"/>
    </source>
</evidence>
<gene>
    <name evidence="3" type="ORF">Pla52o_18940</name>
</gene>
<evidence type="ECO:0000313" key="4">
    <source>
        <dbReference type="Proteomes" id="UP000316304"/>
    </source>
</evidence>
<sequence length="423" mass="47143" precursor="true">MVNSRESMVVVLCRTLVIAFAVGATVSASDTATPCVTVVEREISASVSPYYGAIYADREDNRLITNYRQSDDNGESWQSLPSQQLLAKGLPHGYRRNPVTALLDPRHNRVLWIVNALDTPDLDPRKVEPPIAQKTYYLRYRVSQDGGQSWLHDKPIVGAGKHDAAHPFDDLWIGKNAIYLGDKGCRPITTRDGRILVPAQMTILDAAGELYKPPRAHTYTAAVVLIGEWASDGSITWRISERVTGDEALSCRGMIEPTIAETRDGRIVMIMRGSNSHDAKIPARKWISVSEDQGETWSAAKAWGYSDGGSFYSPSSMSFLTRHSSGRLFWVGNRTPENASGNLPRHPAVIGELDQESLGLIRSSVVTFDEQSDEDRQQGRLDLSHFDILEHRPSGDFILTYPRAHHSYKSREFAELRLRPSPE</sequence>
<organism evidence="3 4">
    <name type="scientific">Novipirellula galeiformis</name>
    <dbReference type="NCBI Taxonomy" id="2528004"/>
    <lineage>
        <taxon>Bacteria</taxon>
        <taxon>Pseudomonadati</taxon>
        <taxon>Planctomycetota</taxon>
        <taxon>Planctomycetia</taxon>
        <taxon>Pirellulales</taxon>
        <taxon>Pirellulaceae</taxon>
        <taxon>Novipirellula</taxon>
    </lineage>
</organism>